<comment type="function">
    <text evidence="1">Seems to be required for the assembly of the photosystem I complex.</text>
</comment>
<feature type="transmembrane region" description="Helical" evidence="9">
    <location>
        <begin position="81"/>
        <end position="103"/>
    </location>
</feature>
<sequence>MKNPVLRFKELLIFYISGPSREPCYYFWGLISLLGSLAWFSVGLFSYLGMGFIVFSEEILNDFPFLPEFFYLPFIPQGATMGLYGIGGLFCSLYLWCIIFWDVGGGYDMFDKKEKKVEFVRWGFPNDITLEIPMKEILSLRIATHKKTDFFNRTLRYEILYLETENNGIIPLTRLEDDLFPIEIASKAFEISRFLDVPVFPLYL</sequence>
<evidence type="ECO:0000256" key="3">
    <source>
        <dbReference type="ARBA" id="ARBA00008198"/>
    </source>
</evidence>
<evidence type="ECO:0000313" key="10">
    <source>
        <dbReference type="EMBL" id="QIT00306.1"/>
    </source>
</evidence>
<geneLocation type="plastid" evidence="10"/>
<comment type="subcellular location">
    <subcellularLocation>
        <location evidence="2">Membrane</location>
        <topology evidence="2">Multi-pass membrane protein</topology>
    </subcellularLocation>
</comment>
<evidence type="ECO:0000256" key="1">
    <source>
        <dbReference type="ARBA" id="ARBA00002862"/>
    </source>
</evidence>
<dbReference type="GO" id="GO:0015979">
    <property type="term" value="P:photosynthesis"/>
    <property type="evidence" value="ECO:0007669"/>
    <property type="project" value="UniProtKB-KW"/>
</dbReference>
<dbReference type="GeneID" id="54610083"/>
<protein>
    <recommendedName>
        <fullName evidence="4">Photosystem I assembly protein Ycf4</fullName>
    </recommendedName>
</protein>
<dbReference type="GO" id="GO:0009522">
    <property type="term" value="C:photosystem I"/>
    <property type="evidence" value="ECO:0007669"/>
    <property type="project" value="InterPro"/>
</dbReference>
<keyword evidence="5" id="KW-0602">Photosynthesis</keyword>
<comment type="similarity">
    <text evidence="3">Belongs to the Ycf4 family.</text>
</comment>
<dbReference type="Pfam" id="PF02392">
    <property type="entry name" value="Ycf4"/>
    <property type="match status" value="1"/>
</dbReference>
<evidence type="ECO:0000256" key="6">
    <source>
        <dbReference type="ARBA" id="ARBA00022692"/>
    </source>
</evidence>
<reference evidence="10" key="1">
    <citation type="journal article" date="2020" name="Syst. Biol.">
        <title>Exploration of Plastid Phylogenomic Conflict Yields New Insights into the Deep Relationships of Leguminosae.</title>
        <authorList>
            <person name="Zhang R."/>
            <person name="Wang Y.H."/>
            <person name="Jin J.J."/>
            <person name="Stull G.W."/>
            <person name="Bruneau A."/>
            <person name="Cardoso D."/>
            <person name="de Queiroz L.P."/>
            <person name="Moore M.J."/>
            <person name="Zhang S.D."/>
            <person name="Chen S.Y."/>
            <person name="Wang J."/>
            <person name="Li D.Z."/>
            <person name="Yi T.S."/>
        </authorList>
    </citation>
    <scope>NUCLEOTIDE SEQUENCE</scope>
    <source>
        <tissue evidence="10">Fresh</tissue>
    </source>
</reference>
<evidence type="ECO:0000256" key="5">
    <source>
        <dbReference type="ARBA" id="ARBA00022531"/>
    </source>
</evidence>
<organism evidence="10">
    <name type="scientific">Huangtcia renifolia</name>
    <dbReference type="NCBI Taxonomy" id="670325"/>
    <lineage>
        <taxon>Eukaryota</taxon>
        <taxon>Viridiplantae</taxon>
        <taxon>Streptophyta</taxon>
        <taxon>Embryophyta</taxon>
        <taxon>Tracheophyta</taxon>
        <taxon>Spermatophyta</taxon>
        <taxon>Magnoliopsida</taxon>
        <taxon>eudicotyledons</taxon>
        <taxon>Gunneridae</taxon>
        <taxon>Pentapetalae</taxon>
        <taxon>rosids</taxon>
        <taxon>fabids</taxon>
        <taxon>Fabales</taxon>
        <taxon>Fabaceae</taxon>
        <taxon>Papilionoideae</taxon>
        <taxon>50 kb inversion clade</taxon>
        <taxon>NPAAA clade</taxon>
        <taxon>indigoferoid/millettioid clade</taxon>
        <taxon>Desmodieae</taxon>
        <taxon>Huangtcia</taxon>
    </lineage>
</organism>
<evidence type="ECO:0000256" key="7">
    <source>
        <dbReference type="ARBA" id="ARBA00022989"/>
    </source>
</evidence>
<evidence type="ECO:0000256" key="4">
    <source>
        <dbReference type="ARBA" id="ARBA00015395"/>
    </source>
</evidence>
<keyword evidence="10" id="KW-0934">Plastid</keyword>
<proteinExistence type="inferred from homology"/>
<evidence type="ECO:0000256" key="2">
    <source>
        <dbReference type="ARBA" id="ARBA00004141"/>
    </source>
</evidence>
<dbReference type="AlphaFoldDB" id="A0A6H0EFZ7"/>
<feature type="transmembrane region" description="Helical" evidence="9">
    <location>
        <begin position="25"/>
        <end position="55"/>
    </location>
</feature>
<gene>
    <name evidence="10" type="primary">ycf4</name>
</gene>
<keyword evidence="8 9" id="KW-0472">Membrane</keyword>
<evidence type="ECO:0000256" key="9">
    <source>
        <dbReference type="SAM" id="Phobius"/>
    </source>
</evidence>
<keyword evidence="7 9" id="KW-1133">Transmembrane helix</keyword>
<accession>A0A6H0EFZ7</accession>
<dbReference type="RefSeq" id="YP_009769604.1">
    <property type="nucleotide sequence ID" value="NC_047370.1"/>
</dbReference>
<evidence type="ECO:0000256" key="8">
    <source>
        <dbReference type="ARBA" id="ARBA00023136"/>
    </source>
</evidence>
<dbReference type="InterPro" id="IPR003359">
    <property type="entry name" value="PSI_Ycf4_assembly"/>
</dbReference>
<dbReference type="EMBL" id="MN709854">
    <property type="protein sequence ID" value="QIT00306.1"/>
    <property type="molecule type" value="Genomic_DNA"/>
</dbReference>
<name>A0A6H0EFZ7_9FABA</name>
<keyword evidence="6 9" id="KW-0812">Transmembrane</keyword>